<evidence type="ECO:0000313" key="1">
    <source>
        <dbReference type="EMBL" id="QUH28491.1"/>
    </source>
</evidence>
<dbReference type="RefSeq" id="WP_212692711.1">
    <property type="nucleotide sequence ID" value="NZ_CP058561.1"/>
</dbReference>
<accession>A0A8J8M8U5</accession>
<gene>
    <name evidence="1" type="ORF">HYG85_05940</name>
</gene>
<name>A0A8J8M8U5_9FIRM</name>
<dbReference type="KEGG" id="vgu:HYG85_05940"/>
<dbReference type="EMBL" id="CP058561">
    <property type="protein sequence ID" value="QUH28491.1"/>
    <property type="molecule type" value="Genomic_DNA"/>
</dbReference>
<evidence type="ECO:0000313" key="2">
    <source>
        <dbReference type="Proteomes" id="UP000677305"/>
    </source>
</evidence>
<organism evidence="1 2">
    <name type="scientific">Vallitalea guaymasensis</name>
    <dbReference type="NCBI Taxonomy" id="1185412"/>
    <lineage>
        <taxon>Bacteria</taxon>
        <taxon>Bacillati</taxon>
        <taxon>Bacillota</taxon>
        <taxon>Clostridia</taxon>
        <taxon>Lachnospirales</taxon>
        <taxon>Vallitaleaceae</taxon>
        <taxon>Vallitalea</taxon>
    </lineage>
</organism>
<reference evidence="1 2" key="1">
    <citation type="submission" date="2020-07" db="EMBL/GenBank/DDBJ databases">
        <title>Vallitalea guaymasensis genome.</title>
        <authorList>
            <person name="Postec A."/>
        </authorList>
    </citation>
    <scope>NUCLEOTIDE SEQUENCE [LARGE SCALE GENOMIC DNA]</scope>
    <source>
        <strain evidence="1 2">Ra1766G1</strain>
    </source>
</reference>
<keyword evidence="2" id="KW-1185">Reference proteome</keyword>
<protein>
    <submittedName>
        <fullName evidence="1">Uncharacterized protein</fullName>
    </submittedName>
</protein>
<proteinExistence type="predicted"/>
<dbReference type="AlphaFoldDB" id="A0A8J8M8U5"/>
<sequence>MKNICNIIMIIFVSICICGCKSTKNRDVYRDINNINIEIVSTSELESGIYYTLDVINDSKELIKYVEIMLGYTITKEAKKDGMIGPIMFQGKTVDNPIDLEPGEKKTFTVHVPTPLLKQDKINMDNIQIFIQGYFSEIKIENKFQKSGDIGLINENNKL</sequence>
<dbReference type="Proteomes" id="UP000677305">
    <property type="component" value="Chromosome"/>
</dbReference>